<gene>
    <name evidence="3" type="ORF">IV500_10975</name>
</gene>
<evidence type="ECO:0000256" key="1">
    <source>
        <dbReference type="SAM" id="MobiDB-lite"/>
    </source>
</evidence>
<proteinExistence type="predicted"/>
<comment type="caution">
    <text evidence="3">The sequence shown here is derived from an EMBL/GenBank/DDBJ whole genome shotgun (WGS) entry which is preliminary data.</text>
</comment>
<accession>A0A931CKD2</accession>
<reference evidence="3 4" key="1">
    <citation type="submission" date="2020-11" db="EMBL/GenBank/DDBJ databases">
        <title>Arthrobacter antarcticus sp. nov., isolated from Antarctic Soil.</title>
        <authorList>
            <person name="Li J."/>
        </authorList>
    </citation>
    <scope>NUCLEOTIDE SEQUENCE [LARGE SCALE GENOMIC DNA]</scope>
    <source>
        <strain evidence="3 4">Z1-20</strain>
    </source>
</reference>
<sequence>MSVLVIGLVQLLCCAAVAGVSAAVMVYALRMEVHRDGGPRGDALFWHVFLGLAFVLPAVIIPAVVTPLAGAVLLLVTVMVGAWTYRGTPWLDGRRRQRLGRRAELRDFGALATRHDAVLVRWSGYELDPVKMIDYPDLSDVRRAETAALIRTMREAEVLRRGVCEAGGSAADRGRAGSTGMAYAIAVDRLEKRLVDAELAAGVPSTGPVGEAEPEPAAVPRAVVALPRTAPSWAGWGDPGRGLPARNGRAKVEI</sequence>
<evidence type="ECO:0000256" key="2">
    <source>
        <dbReference type="SAM" id="Phobius"/>
    </source>
</evidence>
<dbReference type="EMBL" id="JADNYM010000012">
    <property type="protein sequence ID" value="MBG0739908.1"/>
    <property type="molecule type" value="Genomic_DNA"/>
</dbReference>
<name>A0A931CKD2_9MICC</name>
<evidence type="ECO:0000313" key="4">
    <source>
        <dbReference type="Proteomes" id="UP000655366"/>
    </source>
</evidence>
<keyword evidence="2" id="KW-0812">Transmembrane</keyword>
<dbReference type="Proteomes" id="UP000655366">
    <property type="component" value="Unassembled WGS sequence"/>
</dbReference>
<feature type="transmembrane region" description="Helical" evidence="2">
    <location>
        <begin position="46"/>
        <end position="76"/>
    </location>
</feature>
<feature type="region of interest" description="Disordered" evidence="1">
    <location>
        <begin position="235"/>
        <end position="254"/>
    </location>
</feature>
<organism evidence="3 4">
    <name type="scientific">Arthrobacter terrae</name>
    <dbReference type="NCBI Taxonomy" id="2935737"/>
    <lineage>
        <taxon>Bacteria</taxon>
        <taxon>Bacillati</taxon>
        <taxon>Actinomycetota</taxon>
        <taxon>Actinomycetes</taxon>
        <taxon>Micrococcales</taxon>
        <taxon>Micrococcaceae</taxon>
        <taxon>Arthrobacter</taxon>
    </lineage>
</organism>
<keyword evidence="2" id="KW-1133">Transmembrane helix</keyword>
<keyword evidence="2" id="KW-0472">Membrane</keyword>
<evidence type="ECO:0000313" key="3">
    <source>
        <dbReference type="EMBL" id="MBG0739908.1"/>
    </source>
</evidence>
<protein>
    <submittedName>
        <fullName evidence="3">Uncharacterized protein</fullName>
    </submittedName>
</protein>
<keyword evidence="4" id="KW-1185">Reference proteome</keyword>
<dbReference type="AlphaFoldDB" id="A0A931CKD2"/>
<dbReference type="RefSeq" id="WP_196396845.1">
    <property type="nucleotide sequence ID" value="NZ_JADNYM010000012.1"/>
</dbReference>